<dbReference type="Proteomes" id="UP000694843">
    <property type="component" value="Unplaced"/>
</dbReference>
<dbReference type="InterPro" id="IPR005829">
    <property type="entry name" value="Sugar_transporter_CS"/>
</dbReference>
<dbReference type="Gene3D" id="1.20.1250.20">
    <property type="entry name" value="MFS general substrate transporter like domains"/>
    <property type="match status" value="1"/>
</dbReference>
<feature type="transmembrane region" description="Helical" evidence="6">
    <location>
        <begin position="253"/>
        <end position="275"/>
    </location>
</feature>
<feature type="domain" description="Major facilitator superfamily (MFS) profile" evidence="7">
    <location>
        <begin position="124"/>
        <end position="538"/>
    </location>
</feature>
<keyword evidence="4 6" id="KW-0472">Membrane</keyword>
<dbReference type="OMA" id="NIVCEET"/>
<feature type="transmembrane region" description="Helical" evidence="6">
    <location>
        <begin position="219"/>
        <end position="241"/>
    </location>
</feature>
<dbReference type="Pfam" id="PF00083">
    <property type="entry name" value="Sugar_tr"/>
    <property type="match status" value="1"/>
</dbReference>
<feature type="transmembrane region" description="Helical" evidence="6">
    <location>
        <begin position="171"/>
        <end position="188"/>
    </location>
</feature>
<dbReference type="RefSeq" id="XP_018008794.2">
    <property type="nucleotide sequence ID" value="XM_018153305.2"/>
</dbReference>
<dbReference type="GO" id="GO:0022857">
    <property type="term" value="F:transmembrane transporter activity"/>
    <property type="evidence" value="ECO:0007669"/>
    <property type="project" value="InterPro"/>
</dbReference>
<dbReference type="PROSITE" id="PS00216">
    <property type="entry name" value="SUGAR_TRANSPORT_1"/>
    <property type="match status" value="1"/>
</dbReference>
<evidence type="ECO:0000256" key="3">
    <source>
        <dbReference type="ARBA" id="ARBA00022989"/>
    </source>
</evidence>
<dbReference type="CDD" id="cd17317">
    <property type="entry name" value="MFS_SLC22"/>
    <property type="match status" value="1"/>
</dbReference>
<dbReference type="InterPro" id="IPR020846">
    <property type="entry name" value="MFS_dom"/>
</dbReference>
<evidence type="ECO:0000313" key="9">
    <source>
        <dbReference type="RefSeq" id="XP_018008794.2"/>
    </source>
</evidence>
<evidence type="ECO:0000259" key="7">
    <source>
        <dbReference type="PROSITE" id="PS50850"/>
    </source>
</evidence>
<dbReference type="PROSITE" id="PS50850">
    <property type="entry name" value="MFS"/>
    <property type="match status" value="1"/>
</dbReference>
<dbReference type="KEGG" id="hazt:108666429"/>
<organism evidence="8 9">
    <name type="scientific">Hyalella azteca</name>
    <name type="common">Amphipod</name>
    <dbReference type="NCBI Taxonomy" id="294128"/>
    <lineage>
        <taxon>Eukaryota</taxon>
        <taxon>Metazoa</taxon>
        <taxon>Ecdysozoa</taxon>
        <taxon>Arthropoda</taxon>
        <taxon>Crustacea</taxon>
        <taxon>Multicrustacea</taxon>
        <taxon>Malacostraca</taxon>
        <taxon>Eumalacostraca</taxon>
        <taxon>Peracarida</taxon>
        <taxon>Amphipoda</taxon>
        <taxon>Senticaudata</taxon>
        <taxon>Talitrida</taxon>
        <taxon>Talitroidea</taxon>
        <taxon>Hyalellidae</taxon>
        <taxon>Hyalella</taxon>
    </lineage>
</organism>
<protein>
    <submittedName>
        <fullName evidence="9">Organic cation transporter protein-like</fullName>
    </submittedName>
</protein>
<name>A0A8B7N689_HYAAZ</name>
<feature type="transmembrane region" description="Helical" evidence="6">
    <location>
        <begin position="450"/>
        <end position="474"/>
    </location>
</feature>
<evidence type="ECO:0000256" key="2">
    <source>
        <dbReference type="ARBA" id="ARBA00022692"/>
    </source>
</evidence>
<feature type="transmembrane region" description="Helical" evidence="6">
    <location>
        <begin position="513"/>
        <end position="533"/>
    </location>
</feature>
<feature type="transmembrane region" description="Helical" evidence="6">
    <location>
        <begin position="397"/>
        <end position="418"/>
    </location>
</feature>
<feature type="transmembrane region" description="Helical" evidence="6">
    <location>
        <begin position="425"/>
        <end position="444"/>
    </location>
</feature>
<feature type="region of interest" description="Disordered" evidence="5">
    <location>
        <begin position="637"/>
        <end position="656"/>
    </location>
</feature>
<reference evidence="9" key="1">
    <citation type="submission" date="2025-08" db="UniProtKB">
        <authorList>
            <consortium name="RefSeq"/>
        </authorList>
    </citation>
    <scope>IDENTIFICATION</scope>
    <source>
        <tissue evidence="9">Whole organism</tissue>
    </source>
</reference>
<keyword evidence="8" id="KW-1185">Reference proteome</keyword>
<feature type="transmembrane region" description="Helical" evidence="6">
    <location>
        <begin position="195"/>
        <end position="213"/>
    </location>
</feature>
<dbReference type="OrthoDB" id="6894481at2759"/>
<feature type="transmembrane region" description="Helical" evidence="6">
    <location>
        <begin position="21"/>
        <end position="39"/>
    </location>
</feature>
<dbReference type="InterPro" id="IPR036259">
    <property type="entry name" value="MFS_trans_sf"/>
</dbReference>
<dbReference type="AlphaFoldDB" id="A0A8B7N689"/>
<evidence type="ECO:0000256" key="6">
    <source>
        <dbReference type="SAM" id="Phobius"/>
    </source>
</evidence>
<evidence type="ECO:0000256" key="5">
    <source>
        <dbReference type="SAM" id="MobiDB-lite"/>
    </source>
</evidence>
<dbReference type="InterPro" id="IPR005828">
    <property type="entry name" value="MFS_sugar_transport-like"/>
</dbReference>
<evidence type="ECO:0000256" key="4">
    <source>
        <dbReference type="ARBA" id="ARBA00023136"/>
    </source>
</evidence>
<sequence>MAKMDVEATLNRLGGFGRSHLLIVALCYLTAFFGGMPVVQDPFVNYTPAHRCYVPSCDSSNTTYEDDFLNFTTPSEDNEWDKCEYHSPLTNETSAFNYASRPIQILASLWRDEKDEARSGGATCEADHFAVADVRSCDHGWVYDHELFQTSTTMDFDLVCDKSFLTSMTSSAYNAGMLLGAITSGVMADRLGRRLSYMLSLVLLVAGSSLGAASTGPVMLILLRLPTGFGAVAVYQIIFVLCAEYMPQQHRSVVGLLFNVSFALGEATVGVYAIFIRRWRMLQLTISLPMFVLGISYWVAPESARWLITQGREQEAEILVRKMAKFNKISDFDIVYLQEKTNMSPDDDKQESKNVLNLLKTPNMRTRSLILFYAWFTTSMVYYGISQNVGNLEGNIFVNFIATMLIEIPATLLIAIVFDRLGHKVCLVASVLIAGAGCFSTAFLPAEASTVIVVLSLAGKFGAAAAFSALYVYASEVFPTSHRSTGLGCCSMFARVAGVIAPLVDLLGKLNPALPLLVFGIQAAVSAFSMLFLPETTGCPLTQTLSESEQLGSGQPCCFFPSCTSYDPRSEGEEEAEEITEVIADKCGDVVQLAARDENVAELAAKDENNLELAAKDDNDVELVSKDDNDVELAAAKDDANVNPAAKDENDAERAAKDDYVIELGVKEEND</sequence>
<proteinExistence type="predicted"/>
<accession>A0A8B7N689</accession>
<gene>
    <name evidence="9" type="primary">LOC108666429</name>
</gene>
<comment type="subcellular location">
    <subcellularLocation>
        <location evidence="1">Membrane</location>
        <topology evidence="1">Multi-pass membrane protein</topology>
    </subcellularLocation>
</comment>
<feature type="transmembrane region" description="Helical" evidence="6">
    <location>
        <begin position="281"/>
        <end position="300"/>
    </location>
</feature>
<dbReference type="GeneID" id="108666429"/>
<feature type="transmembrane region" description="Helical" evidence="6">
    <location>
        <begin position="486"/>
        <end position="507"/>
    </location>
</feature>
<keyword evidence="3 6" id="KW-1133">Transmembrane helix</keyword>
<keyword evidence="2 6" id="KW-0812">Transmembrane</keyword>
<feature type="transmembrane region" description="Helical" evidence="6">
    <location>
        <begin position="368"/>
        <end position="385"/>
    </location>
</feature>
<dbReference type="SUPFAM" id="SSF103473">
    <property type="entry name" value="MFS general substrate transporter"/>
    <property type="match status" value="1"/>
</dbReference>
<dbReference type="PANTHER" id="PTHR24064">
    <property type="entry name" value="SOLUTE CARRIER FAMILY 22 MEMBER"/>
    <property type="match status" value="1"/>
</dbReference>
<evidence type="ECO:0000313" key="8">
    <source>
        <dbReference type="Proteomes" id="UP000694843"/>
    </source>
</evidence>
<dbReference type="GO" id="GO:0016020">
    <property type="term" value="C:membrane"/>
    <property type="evidence" value="ECO:0007669"/>
    <property type="project" value="UniProtKB-SubCell"/>
</dbReference>
<evidence type="ECO:0000256" key="1">
    <source>
        <dbReference type="ARBA" id="ARBA00004141"/>
    </source>
</evidence>